<name>I0YTI7_COCSC</name>
<dbReference type="Gene3D" id="3.40.50.300">
    <property type="entry name" value="P-loop containing nucleotide triphosphate hydrolases"/>
    <property type="match status" value="2"/>
</dbReference>
<evidence type="ECO:0000256" key="1">
    <source>
        <dbReference type="ARBA" id="ARBA00022741"/>
    </source>
</evidence>
<dbReference type="InterPro" id="IPR050168">
    <property type="entry name" value="AAA_ATPase_domain"/>
</dbReference>
<keyword evidence="1 4" id="KW-0547">Nucleotide-binding</keyword>
<accession>I0YTI7</accession>
<dbReference type="FunFam" id="3.40.50.300:FF:001025">
    <property type="entry name" value="ATPase family, AAA domain-containing 2B"/>
    <property type="match status" value="1"/>
</dbReference>
<dbReference type="STRING" id="574566.I0YTI7"/>
<dbReference type="InterPro" id="IPR003960">
    <property type="entry name" value="ATPase_AAA_CS"/>
</dbReference>
<dbReference type="RefSeq" id="XP_005646250.1">
    <property type="nucleotide sequence ID" value="XM_005646193.1"/>
</dbReference>
<dbReference type="EMBL" id="AGSI01000012">
    <property type="protein sequence ID" value="EIE21706.1"/>
    <property type="molecule type" value="Genomic_DNA"/>
</dbReference>
<dbReference type="Pfam" id="PF00004">
    <property type="entry name" value="AAA"/>
    <property type="match status" value="2"/>
</dbReference>
<dbReference type="InterPro" id="IPR003959">
    <property type="entry name" value="ATPase_AAA_core"/>
</dbReference>
<dbReference type="Proteomes" id="UP000007264">
    <property type="component" value="Unassembled WGS sequence"/>
</dbReference>
<comment type="similarity">
    <text evidence="4">Belongs to the AAA ATPase family.</text>
</comment>
<evidence type="ECO:0000256" key="4">
    <source>
        <dbReference type="RuleBase" id="RU003651"/>
    </source>
</evidence>
<dbReference type="FunFam" id="1.10.8.60:FF:000038">
    <property type="entry name" value="spermatogenesis-associated protein 5-like protein 1"/>
    <property type="match status" value="1"/>
</dbReference>
<dbReference type="KEGG" id="csl:COCSUDRAFT_30188"/>
<comment type="caution">
    <text evidence="6">The sequence shown here is derived from an EMBL/GenBank/DDBJ whole genome shotgun (WGS) entry which is preliminary data.</text>
</comment>
<feature type="domain" description="AAA+ ATPase" evidence="5">
    <location>
        <begin position="297"/>
        <end position="443"/>
    </location>
</feature>
<proteinExistence type="inferred from homology"/>
<evidence type="ECO:0000259" key="5">
    <source>
        <dbReference type="SMART" id="SM00382"/>
    </source>
</evidence>
<dbReference type="InterPro" id="IPR003593">
    <property type="entry name" value="AAA+_ATPase"/>
</dbReference>
<dbReference type="PRINTS" id="PR00830">
    <property type="entry name" value="ENDOLAPTASE"/>
</dbReference>
<dbReference type="GO" id="GO:0016887">
    <property type="term" value="F:ATP hydrolysis activity"/>
    <property type="evidence" value="ECO:0007669"/>
    <property type="project" value="InterPro"/>
</dbReference>
<reference evidence="6 7" key="1">
    <citation type="journal article" date="2012" name="Genome Biol.">
        <title>The genome of the polar eukaryotic microalga coccomyxa subellipsoidea reveals traits of cold adaptation.</title>
        <authorList>
            <person name="Blanc G."/>
            <person name="Agarkova I."/>
            <person name="Grimwood J."/>
            <person name="Kuo A."/>
            <person name="Brueggeman A."/>
            <person name="Dunigan D."/>
            <person name="Gurnon J."/>
            <person name="Ladunga I."/>
            <person name="Lindquist E."/>
            <person name="Lucas S."/>
            <person name="Pangilinan J."/>
            <person name="Proschold T."/>
            <person name="Salamov A."/>
            <person name="Schmutz J."/>
            <person name="Weeks D."/>
            <person name="Yamada T."/>
            <person name="Claverie J.M."/>
            <person name="Grigoriev I."/>
            <person name="Van Etten J."/>
            <person name="Lomsadze A."/>
            <person name="Borodovsky M."/>
        </authorList>
    </citation>
    <scope>NUCLEOTIDE SEQUENCE [LARGE SCALE GENOMIC DNA]</scope>
    <source>
        <strain evidence="6 7">C-169</strain>
    </source>
</reference>
<dbReference type="PROSITE" id="PS00674">
    <property type="entry name" value="AAA"/>
    <property type="match status" value="1"/>
</dbReference>
<dbReference type="PANTHER" id="PTHR23077:SF117">
    <property type="entry name" value="AAA+ ATPASE DOMAIN-CONTAINING PROTEIN"/>
    <property type="match status" value="1"/>
</dbReference>
<evidence type="ECO:0000313" key="6">
    <source>
        <dbReference type="EMBL" id="EIE21706.1"/>
    </source>
</evidence>
<sequence>MTICALTGWPLIYKSEIRSLGARWPRGLLLHGPPGCGKTALVQSVADDLGVAVQKVSSSDIYGAFTGESEKRLREAFDKARAHAASGQPTVLFFDELESLAPVRDANRPHEARVVAQLLTLLDGAASDTGRFCAQGHLTFIGATTDPNSIDPALRRLGRLDHEVAIGLPTAEERVQILQTHSQALPLGNDVDLHEIGAKAHGYSGADLAAVTREAALHAMHSSLANSPTTDLSVTRSDFIAALRKVCPSLSRSSDVSLDTVSWRDIGGYNKVKERLQQALEWPVQHADAFKRLGLHAPRGVLLYGPPGCSKTTLARAAAGASGMRLQVLSGAQLFSMYVGEGEGLLRAAFQRSRMTAPSILFIDEIDAIVGGRAEEGASSSGSSDASTRILSTLLTEMDGLESSTVLSTGVLVLAATNRPHVLDAALLRPGRLDVLLYVPPPDSEERHEILKVHSRGMPVAQDVDLQALAQRTDRFTGADLSNLCQEAALMGLREGMDHATEVKRMHFESALAVAQPSLSVEQIRRSEDFRHYRRR</sequence>
<evidence type="ECO:0000256" key="3">
    <source>
        <dbReference type="ARBA" id="ARBA00023054"/>
    </source>
</evidence>
<dbReference type="Pfam" id="PF17862">
    <property type="entry name" value="AAA_lid_3"/>
    <property type="match status" value="2"/>
</dbReference>
<dbReference type="SUPFAM" id="SSF52540">
    <property type="entry name" value="P-loop containing nucleoside triphosphate hydrolases"/>
    <property type="match status" value="2"/>
</dbReference>
<feature type="domain" description="AAA+ ATPase" evidence="5">
    <location>
        <begin position="24"/>
        <end position="170"/>
    </location>
</feature>
<dbReference type="GO" id="GO:0005524">
    <property type="term" value="F:ATP binding"/>
    <property type="evidence" value="ECO:0007669"/>
    <property type="project" value="UniProtKB-KW"/>
</dbReference>
<dbReference type="GeneID" id="17039690"/>
<protein>
    <submittedName>
        <fullName evidence="6">AAA-domain-containing protein</fullName>
    </submittedName>
</protein>
<dbReference type="PANTHER" id="PTHR23077">
    <property type="entry name" value="AAA-FAMILY ATPASE"/>
    <property type="match status" value="1"/>
</dbReference>
<dbReference type="InterPro" id="IPR027417">
    <property type="entry name" value="P-loop_NTPase"/>
</dbReference>
<dbReference type="SMART" id="SM00382">
    <property type="entry name" value="AAA"/>
    <property type="match status" value="2"/>
</dbReference>
<dbReference type="Gene3D" id="1.10.8.60">
    <property type="match status" value="2"/>
</dbReference>
<evidence type="ECO:0000313" key="7">
    <source>
        <dbReference type="Proteomes" id="UP000007264"/>
    </source>
</evidence>
<dbReference type="InterPro" id="IPR041569">
    <property type="entry name" value="AAA_lid_3"/>
</dbReference>
<evidence type="ECO:0000256" key="2">
    <source>
        <dbReference type="ARBA" id="ARBA00022840"/>
    </source>
</evidence>
<keyword evidence="2 4" id="KW-0067">ATP-binding</keyword>
<keyword evidence="3" id="KW-0175">Coiled coil</keyword>
<gene>
    <name evidence="6" type="ORF">COCSUDRAFT_30188</name>
</gene>
<dbReference type="AlphaFoldDB" id="I0YTI7"/>
<dbReference type="eggNOG" id="KOG0730">
    <property type="taxonomic scope" value="Eukaryota"/>
</dbReference>
<organism evidence="6 7">
    <name type="scientific">Coccomyxa subellipsoidea (strain C-169)</name>
    <name type="common">Green microalga</name>
    <dbReference type="NCBI Taxonomy" id="574566"/>
    <lineage>
        <taxon>Eukaryota</taxon>
        <taxon>Viridiplantae</taxon>
        <taxon>Chlorophyta</taxon>
        <taxon>core chlorophytes</taxon>
        <taxon>Trebouxiophyceae</taxon>
        <taxon>Trebouxiophyceae incertae sedis</taxon>
        <taxon>Coccomyxaceae</taxon>
        <taxon>Coccomyxa</taxon>
        <taxon>Coccomyxa subellipsoidea</taxon>
    </lineage>
</organism>
<keyword evidence="7" id="KW-1185">Reference proteome</keyword>
<dbReference type="OrthoDB" id="5421at2759"/>